<evidence type="ECO:0000313" key="2">
    <source>
        <dbReference type="EMBL" id="QHT22205.1"/>
    </source>
</evidence>
<feature type="domain" description="YqaJ viral recombinase" evidence="1">
    <location>
        <begin position="74"/>
        <end position="229"/>
    </location>
</feature>
<dbReference type="InterPro" id="IPR017482">
    <property type="entry name" value="Lambda-type_endonuclease"/>
</dbReference>
<dbReference type="EMBL" id="MN739708">
    <property type="protein sequence ID" value="QHT22205.1"/>
    <property type="molecule type" value="Genomic_DNA"/>
</dbReference>
<reference evidence="2" key="1">
    <citation type="journal article" date="2020" name="Nature">
        <title>Giant virus diversity and host interactions through global metagenomics.</title>
        <authorList>
            <person name="Schulz F."/>
            <person name="Roux S."/>
            <person name="Paez-Espino D."/>
            <person name="Jungbluth S."/>
            <person name="Walsh D.A."/>
            <person name="Denef V.J."/>
            <person name="McMahon K.D."/>
            <person name="Konstantinidis K.T."/>
            <person name="Eloe-Fadrosh E.A."/>
            <person name="Kyrpides N.C."/>
            <person name="Woyke T."/>
        </authorList>
    </citation>
    <scope>NUCLEOTIDE SEQUENCE</scope>
    <source>
        <strain evidence="2">GVMAG-M-3300023179-107</strain>
    </source>
</reference>
<sequence>MNTEDMNIEQDVVTASVTSVEKKTTRNTSELVTSAVGNLSNASGATPKVNTELMMRRRVKNLLKRPQPEQRTEEWFKARQTRVTASEAASCFKKTKDVCEPYVNDFKLQNFKYNDNEGLNPYEKKDDYITKKCESFYGRGVFRDNMFTLWGKKYEDVASRLYKKIKKKVVYDFGLISHSRLKWLAASPDGITEDGVMLEIKCPKSRKIDPGAPPLYYYIQCQIQLEVCNLEDCDFLECEIEEVTESEFLKIEPCYNQDKGILFQIVDSGPEPKFIYPPVELTTTTEFLAWRDKQLMERNDITPCYYFVKKFHIIAIKRNKEWFEKNKGEIKATWDIITRMQQNEEEFIKYKESINQIKNKSFNEKYEATNCLISEPENSIHTPFFIMPTEMEEVDTCCEIKSEDVCMDSNEKCDDNVCMIED</sequence>
<dbReference type="InterPro" id="IPR011335">
    <property type="entry name" value="Restrct_endonuc-II-like"/>
</dbReference>
<dbReference type="Pfam" id="PF09588">
    <property type="entry name" value="YqaJ"/>
    <property type="match status" value="1"/>
</dbReference>
<dbReference type="CDD" id="cd22343">
    <property type="entry name" value="PDDEXK_lambda_exonuclease-like"/>
    <property type="match status" value="1"/>
</dbReference>
<dbReference type="InterPro" id="IPR011604">
    <property type="entry name" value="PDDEXK-like_dom_sf"/>
</dbReference>
<dbReference type="AlphaFoldDB" id="A0A6C0E485"/>
<name>A0A6C0E485_9ZZZZ</name>
<organism evidence="2">
    <name type="scientific">viral metagenome</name>
    <dbReference type="NCBI Taxonomy" id="1070528"/>
    <lineage>
        <taxon>unclassified sequences</taxon>
        <taxon>metagenomes</taxon>
        <taxon>organismal metagenomes</taxon>
    </lineage>
</organism>
<dbReference type="InterPro" id="IPR051703">
    <property type="entry name" value="NF-kappa-B_Signaling_Reg"/>
</dbReference>
<dbReference type="NCBIfam" id="TIGR03033">
    <property type="entry name" value="phage_rel_nuc"/>
    <property type="match status" value="1"/>
</dbReference>
<proteinExistence type="predicted"/>
<accession>A0A6C0E485</accession>
<protein>
    <recommendedName>
        <fullName evidence="1">YqaJ viral recombinase domain-containing protein</fullName>
    </recommendedName>
</protein>
<evidence type="ECO:0000259" key="1">
    <source>
        <dbReference type="Pfam" id="PF09588"/>
    </source>
</evidence>
<dbReference type="InterPro" id="IPR019080">
    <property type="entry name" value="YqaJ_viral_recombinase"/>
</dbReference>
<dbReference type="PANTHER" id="PTHR46609">
    <property type="entry name" value="EXONUCLEASE, PHAGE-TYPE/RECB, C-TERMINAL DOMAIN-CONTAINING PROTEIN"/>
    <property type="match status" value="1"/>
</dbReference>
<dbReference type="Gene3D" id="3.90.320.10">
    <property type="match status" value="1"/>
</dbReference>
<dbReference type="PANTHER" id="PTHR46609:SF6">
    <property type="entry name" value="EXONUCLEASE, PHAGE-TYPE_RECB, C-TERMINAL DOMAIN-CONTAINING PROTEIN-RELATED"/>
    <property type="match status" value="1"/>
</dbReference>
<dbReference type="SUPFAM" id="SSF52980">
    <property type="entry name" value="Restriction endonuclease-like"/>
    <property type="match status" value="1"/>
</dbReference>